<keyword evidence="3" id="KW-1185">Reference proteome</keyword>
<proteinExistence type="predicted"/>
<reference evidence="2" key="1">
    <citation type="journal article" date="2022" name="bioRxiv">
        <title>Sequencing and chromosome-scale assembly of the giantPleurodeles waltlgenome.</title>
        <authorList>
            <person name="Brown T."/>
            <person name="Elewa A."/>
            <person name="Iarovenko S."/>
            <person name="Subramanian E."/>
            <person name="Araus A.J."/>
            <person name="Petzold A."/>
            <person name="Susuki M."/>
            <person name="Suzuki K.-i.T."/>
            <person name="Hayashi T."/>
            <person name="Toyoda A."/>
            <person name="Oliveira C."/>
            <person name="Osipova E."/>
            <person name="Leigh N.D."/>
            <person name="Simon A."/>
            <person name="Yun M.H."/>
        </authorList>
    </citation>
    <scope>NUCLEOTIDE SEQUENCE</scope>
    <source>
        <strain evidence="2">20211129_DDA</strain>
        <tissue evidence="2">Liver</tissue>
    </source>
</reference>
<gene>
    <name evidence="2" type="ORF">NDU88_009169</name>
</gene>
<feature type="region of interest" description="Disordered" evidence="1">
    <location>
        <begin position="87"/>
        <end position="152"/>
    </location>
</feature>
<feature type="region of interest" description="Disordered" evidence="1">
    <location>
        <begin position="1"/>
        <end position="66"/>
    </location>
</feature>
<protein>
    <submittedName>
        <fullName evidence="2">Uncharacterized protein</fullName>
    </submittedName>
</protein>
<accession>A0AAV7PU72</accession>
<evidence type="ECO:0000313" key="3">
    <source>
        <dbReference type="Proteomes" id="UP001066276"/>
    </source>
</evidence>
<dbReference type="Proteomes" id="UP001066276">
    <property type="component" value="Chromosome 7"/>
</dbReference>
<feature type="compositionally biased region" description="Basic and acidic residues" evidence="1">
    <location>
        <begin position="87"/>
        <end position="129"/>
    </location>
</feature>
<evidence type="ECO:0000313" key="2">
    <source>
        <dbReference type="EMBL" id="KAJ1130822.1"/>
    </source>
</evidence>
<sequence length="195" mass="22811">MKLMALRRREEEDGGETGEDARRETETQSSSNRSKEMAQGKRRTGITEAKEEEDQRMDERRWTTEIPATFQEGCGCIRTRAAREMKEMALRRREDEDGGETGKDARRETETQTKEKTQSSRNQSKEMARGRRRTGITEVKDEDLEENQRTDEKRWTLEIPATFQEGRGCIRYSPNFLIKALIRDKGEGEERVRED</sequence>
<dbReference type="EMBL" id="JANPWB010000011">
    <property type="protein sequence ID" value="KAJ1130822.1"/>
    <property type="molecule type" value="Genomic_DNA"/>
</dbReference>
<name>A0AAV7PU72_PLEWA</name>
<comment type="caution">
    <text evidence="2">The sequence shown here is derived from an EMBL/GenBank/DDBJ whole genome shotgun (WGS) entry which is preliminary data.</text>
</comment>
<organism evidence="2 3">
    <name type="scientific">Pleurodeles waltl</name>
    <name type="common">Iberian ribbed newt</name>
    <dbReference type="NCBI Taxonomy" id="8319"/>
    <lineage>
        <taxon>Eukaryota</taxon>
        <taxon>Metazoa</taxon>
        <taxon>Chordata</taxon>
        <taxon>Craniata</taxon>
        <taxon>Vertebrata</taxon>
        <taxon>Euteleostomi</taxon>
        <taxon>Amphibia</taxon>
        <taxon>Batrachia</taxon>
        <taxon>Caudata</taxon>
        <taxon>Salamandroidea</taxon>
        <taxon>Salamandridae</taxon>
        <taxon>Pleurodelinae</taxon>
        <taxon>Pleurodeles</taxon>
    </lineage>
</organism>
<evidence type="ECO:0000256" key="1">
    <source>
        <dbReference type="SAM" id="MobiDB-lite"/>
    </source>
</evidence>
<dbReference type="AlphaFoldDB" id="A0AAV7PU72"/>